<dbReference type="NCBIfam" id="TIGR01425">
    <property type="entry name" value="SRP54_euk"/>
    <property type="match status" value="1"/>
</dbReference>
<dbReference type="InterPro" id="IPR042101">
    <property type="entry name" value="SRP54_N_sf"/>
</dbReference>
<gene>
    <name evidence="1" type="primary">SRP54</name>
    <name evidence="1" type="ORF">SO694_00059053</name>
</gene>
<keyword evidence="2" id="KW-1185">Reference proteome</keyword>
<dbReference type="Gene3D" id="3.40.50.300">
    <property type="entry name" value="P-loop containing nucleotide triphosphate hydrolases"/>
    <property type="match status" value="1"/>
</dbReference>
<dbReference type="PANTHER" id="PTHR11564">
    <property type="entry name" value="SIGNAL RECOGNITION PARTICLE 54K PROTEIN SRP54"/>
    <property type="match status" value="1"/>
</dbReference>
<dbReference type="GO" id="GO:0005829">
    <property type="term" value="C:cytosol"/>
    <property type="evidence" value="ECO:0007669"/>
    <property type="project" value="TreeGrafter"/>
</dbReference>
<proteinExistence type="inferred from homology"/>
<dbReference type="EMBL" id="JBBJCI010000202">
    <property type="protein sequence ID" value="KAK7241358.1"/>
    <property type="molecule type" value="Genomic_DNA"/>
</dbReference>
<dbReference type="SUPFAM" id="SSF47446">
    <property type="entry name" value="Signal peptide-binding domain"/>
    <property type="match status" value="1"/>
</dbReference>
<dbReference type="Pfam" id="PF02978">
    <property type="entry name" value="SRP_SPB"/>
    <property type="match status" value="1"/>
</dbReference>
<comment type="caution">
    <text evidence="1">The sequence shown here is derived from an EMBL/GenBank/DDBJ whole genome shotgun (WGS) entry which is preliminary data.</text>
</comment>
<dbReference type="Pfam" id="PF02881">
    <property type="entry name" value="SRP54_N"/>
    <property type="match status" value="1"/>
</dbReference>
<dbReference type="SUPFAM" id="SSF47364">
    <property type="entry name" value="Domain of the SRP/SRP receptor G-proteins"/>
    <property type="match status" value="1"/>
</dbReference>
<dbReference type="HAMAP" id="MF_00306">
    <property type="entry name" value="SRP54"/>
    <property type="match status" value="1"/>
</dbReference>
<dbReference type="InterPro" id="IPR013822">
    <property type="entry name" value="Signal_recog_particl_SRP54_hlx"/>
</dbReference>
<dbReference type="Gene3D" id="1.10.260.30">
    <property type="entry name" value="Signal recognition particle, SRP54 subunit, M-domain"/>
    <property type="match status" value="1"/>
</dbReference>
<dbReference type="InterPro" id="IPR036225">
    <property type="entry name" value="SRP/SRP_N"/>
</dbReference>
<accession>A0ABR1FYM4</accession>
<dbReference type="CDD" id="cd17875">
    <property type="entry name" value="SRP54_G"/>
    <property type="match status" value="1"/>
</dbReference>
<evidence type="ECO:0000313" key="1">
    <source>
        <dbReference type="EMBL" id="KAK7241358.1"/>
    </source>
</evidence>
<name>A0ABR1FYM4_AURAN</name>
<dbReference type="InterPro" id="IPR036891">
    <property type="entry name" value="Signal_recog_part_SRP54_M_sf"/>
</dbReference>
<dbReference type="SMART" id="SM00382">
    <property type="entry name" value="AAA"/>
    <property type="match status" value="1"/>
</dbReference>
<dbReference type="GO" id="GO:0005786">
    <property type="term" value="C:signal recognition particle, endoplasmic reticulum targeting"/>
    <property type="evidence" value="ECO:0007669"/>
    <property type="project" value="UniProtKB-UniRule"/>
</dbReference>
<dbReference type="InterPro" id="IPR006325">
    <property type="entry name" value="SRP54_euk"/>
</dbReference>
<dbReference type="InterPro" id="IPR000897">
    <property type="entry name" value="SRP54_GTPase_dom"/>
</dbReference>
<dbReference type="GO" id="GO:0030942">
    <property type="term" value="F:endoplasmic reticulum signal peptide binding"/>
    <property type="evidence" value="ECO:0007669"/>
    <property type="project" value="TreeGrafter"/>
</dbReference>
<dbReference type="InterPro" id="IPR003593">
    <property type="entry name" value="AAA+_ATPase"/>
</dbReference>
<dbReference type="PROSITE" id="PS00300">
    <property type="entry name" value="SRP54"/>
    <property type="match status" value="1"/>
</dbReference>
<dbReference type="GO" id="GO:0006616">
    <property type="term" value="P:SRP-dependent cotranslational protein targeting to membrane, translocation"/>
    <property type="evidence" value="ECO:0007669"/>
    <property type="project" value="TreeGrafter"/>
</dbReference>
<reference evidence="1 2" key="1">
    <citation type="submission" date="2024-03" db="EMBL/GenBank/DDBJ databases">
        <title>Aureococcus anophagefferens CCMP1851 and Kratosvirus quantuckense: Draft genome of a second virus-susceptible host strain in the model system.</title>
        <authorList>
            <person name="Chase E."/>
            <person name="Truchon A.R."/>
            <person name="Schepens W."/>
            <person name="Wilhelm S.W."/>
        </authorList>
    </citation>
    <scope>NUCLEOTIDE SEQUENCE [LARGE SCALE GENOMIC DNA]</scope>
    <source>
        <strain evidence="1 2">CCMP1851</strain>
    </source>
</reference>
<dbReference type="PANTHER" id="PTHR11564:SF5">
    <property type="entry name" value="SIGNAL RECOGNITION PARTICLE SUBUNIT SRP54"/>
    <property type="match status" value="1"/>
</dbReference>
<evidence type="ECO:0000313" key="2">
    <source>
        <dbReference type="Proteomes" id="UP001363151"/>
    </source>
</evidence>
<dbReference type="Proteomes" id="UP001363151">
    <property type="component" value="Unassembled WGS sequence"/>
</dbReference>
<dbReference type="SMART" id="SM00963">
    <property type="entry name" value="SRP54_N"/>
    <property type="match status" value="1"/>
</dbReference>
<dbReference type="InterPro" id="IPR027417">
    <property type="entry name" value="P-loop_NTPase"/>
</dbReference>
<dbReference type="GO" id="GO:0005783">
    <property type="term" value="C:endoplasmic reticulum"/>
    <property type="evidence" value="ECO:0007669"/>
    <property type="project" value="UniProtKB-SubCell"/>
</dbReference>
<dbReference type="InterPro" id="IPR004125">
    <property type="entry name" value="Signal_recog_particle_SRP54_M"/>
</dbReference>
<dbReference type="GO" id="GO:0008312">
    <property type="term" value="F:7S RNA binding"/>
    <property type="evidence" value="ECO:0007669"/>
    <property type="project" value="UniProtKB-UniRule"/>
</dbReference>
<dbReference type="Gene3D" id="1.20.120.140">
    <property type="entry name" value="Signal recognition particle SRP54, nucleotide-binding domain"/>
    <property type="match status" value="1"/>
</dbReference>
<dbReference type="GO" id="GO:0005525">
    <property type="term" value="F:GTP binding"/>
    <property type="evidence" value="ECO:0007669"/>
    <property type="project" value="UniProtKB-UniRule"/>
</dbReference>
<protein>
    <submittedName>
        <fullName evidence="1">7S RNA binding protein</fullName>
    </submittedName>
</protein>
<dbReference type="SMART" id="SM00962">
    <property type="entry name" value="SRP54"/>
    <property type="match status" value="1"/>
</dbReference>
<dbReference type="Pfam" id="PF00448">
    <property type="entry name" value="SRP54"/>
    <property type="match status" value="1"/>
</dbReference>
<dbReference type="KEGG" id="aaf:AURANDRAFT_36724"/>
<dbReference type="GO" id="GO:0003924">
    <property type="term" value="F:GTPase activity"/>
    <property type="evidence" value="ECO:0007669"/>
    <property type="project" value="UniProtKB-UniRule"/>
</dbReference>
<dbReference type="InterPro" id="IPR022941">
    <property type="entry name" value="SRP54"/>
</dbReference>
<organism evidence="1 2">
    <name type="scientific">Aureococcus anophagefferens</name>
    <name type="common">Harmful bloom alga</name>
    <dbReference type="NCBI Taxonomy" id="44056"/>
    <lineage>
        <taxon>Eukaryota</taxon>
        <taxon>Sar</taxon>
        <taxon>Stramenopiles</taxon>
        <taxon>Ochrophyta</taxon>
        <taxon>Pelagophyceae</taxon>
        <taxon>Pelagomonadales</taxon>
        <taxon>Pelagomonadaceae</taxon>
        <taxon>Aureococcus</taxon>
    </lineage>
</organism>
<sequence>MVLQELGSKLTAALHKMQSVTVISEEVLDKMLKDIAAALLEADVNVRVVMELRKAIKTRANLEEESAGTNRRKMIQKAVVEELAGMLDPGVKAHEMKKGSPNVIMFVGLQGAGKTTTIAKFANHYLRKGFKCCMVCADTFRAGAYDQLRQNATKLRCPFYGSYTEADPVRIAQEGVDQFKAEKYEVIIVDTSGRHKQETALFEEMQEIRAAIEPQNVIFVLDATQGQAVHEQASSFHEAIDIGSVVITKLDGHAKGGGALSAVAATGAPILFLGSGEHFDDFEPFNAHSFVSRLLGMGDMRGLVEQIKDTIGDDKQPELMEKFSKGQFTLRDMYEQFENVMKLGPLSKVMAMIPGIPSMMGGEGDESNNRLKRFMYMMDSMTDDELDAKVDLNKSASRIERVARGSGCHPMEVQMLLKCHKQFESVVSKMGKSGLMKGGDAAMAKQMQRNPNQVMQQLHKAMDPRMLQQMGGAQNLMSMMQEMSKLEGEGGMKGLGF</sequence>
<dbReference type="SUPFAM" id="SSF52540">
    <property type="entry name" value="P-loop containing nucleoside triphosphate hydrolases"/>
    <property type="match status" value="1"/>
</dbReference>